<dbReference type="InterPro" id="IPR050298">
    <property type="entry name" value="Gram-neg_bact_OMP"/>
</dbReference>
<dbReference type="EMBL" id="CP016895">
    <property type="protein sequence ID" value="AOA57042.1"/>
    <property type="molecule type" value="Genomic_DNA"/>
</dbReference>
<feature type="domain" description="Porin" evidence="5">
    <location>
        <begin position="21"/>
        <end position="240"/>
    </location>
</feature>
<keyword evidence="2 4" id="KW-0732">Signal</keyword>
<reference evidence="6 7" key="1">
    <citation type="submission" date="2016-08" db="EMBL/GenBank/DDBJ databases">
        <authorList>
            <person name="Seilhamer J.J."/>
        </authorList>
    </citation>
    <scope>NUCLEOTIDE SEQUENCE [LARGE SCALE GENOMIC DNA]</scope>
    <source>
        <strain evidence="6 7">BRTC-1</strain>
    </source>
</reference>
<keyword evidence="3" id="KW-0472">Membrane</keyword>
<sequence length="384" mass="44598">MRFILQILSLYLFIHALPSQAEISLMQQDDILKTGDHFQLTTSGSLRLQALNFEHYNAANATQKYQRNGYSAASRIYLDAHYQATPNIGVLAEYETYINPAKILDWQGHYSTQDHSLDTVQAYFGVAHKDYGTLKYGKLSSIYYDVVGSKTDLWDYAPLAQPATWSSHSYYDGSAVSRKTLRYEKEIAPLTVYAAYLFKDQTNTNQEIEYKRDYGLALATDLKITPTLSWAVAWQHNKAELYAHPTAQHVQYHQNIIGSSIFYLKDPWMLGLGVGWYHNVHPSNRLDQQQHFDPAEFLNTQSYGLEYYLGYKIPIQQAGIQFIRPYIMGDRFAYRTGRQFYRQDYGLGLAIRFKYGFGFDIEHFKTKDSFNTPDMNLFRLRYEF</sequence>
<evidence type="ECO:0000259" key="5">
    <source>
        <dbReference type="Pfam" id="PF13609"/>
    </source>
</evidence>
<dbReference type="KEGG" id="ala:BFG52_00835"/>
<dbReference type="SUPFAM" id="SSF56935">
    <property type="entry name" value="Porins"/>
    <property type="match status" value="1"/>
</dbReference>
<evidence type="ECO:0000256" key="4">
    <source>
        <dbReference type="SAM" id="SignalP"/>
    </source>
</evidence>
<protein>
    <recommendedName>
        <fullName evidence="5">Porin domain-containing protein</fullName>
    </recommendedName>
</protein>
<dbReference type="PANTHER" id="PTHR34501:SF2">
    <property type="entry name" value="OUTER MEMBRANE PORIN F-RELATED"/>
    <property type="match status" value="1"/>
</dbReference>
<gene>
    <name evidence="6" type="ORF">BFG52_00835</name>
</gene>
<evidence type="ECO:0000313" key="6">
    <source>
        <dbReference type="EMBL" id="AOA57042.1"/>
    </source>
</evidence>
<feature type="chain" id="PRO_5008539822" description="Porin domain-containing protein" evidence="4">
    <location>
        <begin position="22"/>
        <end position="384"/>
    </location>
</feature>
<organism evidence="6 7">
    <name type="scientific">Acinetobacter larvae</name>
    <dbReference type="NCBI Taxonomy" id="1789224"/>
    <lineage>
        <taxon>Bacteria</taxon>
        <taxon>Pseudomonadati</taxon>
        <taxon>Pseudomonadota</taxon>
        <taxon>Gammaproteobacteria</taxon>
        <taxon>Moraxellales</taxon>
        <taxon>Moraxellaceae</taxon>
        <taxon>Acinetobacter</taxon>
    </lineage>
</organism>
<dbReference type="OrthoDB" id="6674170at2"/>
<dbReference type="AlphaFoldDB" id="A0A1B2LVR5"/>
<evidence type="ECO:0000313" key="7">
    <source>
        <dbReference type="Proteomes" id="UP000093391"/>
    </source>
</evidence>
<dbReference type="GO" id="GO:0015288">
    <property type="term" value="F:porin activity"/>
    <property type="evidence" value="ECO:0007669"/>
    <property type="project" value="InterPro"/>
</dbReference>
<dbReference type="RefSeq" id="WP_067551315.1">
    <property type="nucleotide sequence ID" value="NZ_CP016895.1"/>
</dbReference>
<evidence type="ECO:0000256" key="1">
    <source>
        <dbReference type="ARBA" id="ARBA00004571"/>
    </source>
</evidence>
<accession>A0A1B2LVR5</accession>
<proteinExistence type="predicted"/>
<comment type="subcellular location">
    <subcellularLocation>
        <location evidence="1">Cell outer membrane</location>
        <topology evidence="1">Multi-pass membrane protein</topology>
    </subcellularLocation>
</comment>
<dbReference type="InterPro" id="IPR033900">
    <property type="entry name" value="Gram_neg_porin_domain"/>
</dbReference>
<evidence type="ECO:0000256" key="2">
    <source>
        <dbReference type="ARBA" id="ARBA00022729"/>
    </source>
</evidence>
<keyword evidence="7" id="KW-1185">Reference proteome</keyword>
<dbReference type="Gene3D" id="2.40.160.10">
    <property type="entry name" value="Porin"/>
    <property type="match status" value="1"/>
</dbReference>
<feature type="signal peptide" evidence="4">
    <location>
        <begin position="1"/>
        <end position="21"/>
    </location>
</feature>
<name>A0A1B2LVR5_9GAMM</name>
<dbReference type="GO" id="GO:0009279">
    <property type="term" value="C:cell outer membrane"/>
    <property type="evidence" value="ECO:0007669"/>
    <property type="project" value="UniProtKB-SubCell"/>
</dbReference>
<dbReference type="Pfam" id="PF13609">
    <property type="entry name" value="Porin_4"/>
    <property type="match status" value="1"/>
</dbReference>
<dbReference type="Proteomes" id="UP000093391">
    <property type="component" value="Chromosome"/>
</dbReference>
<dbReference type="InterPro" id="IPR023614">
    <property type="entry name" value="Porin_dom_sf"/>
</dbReference>
<dbReference type="STRING" id="1789224.BFG52_00835"/>
<dbReference type="PANTHER" id="PTHR34501">
    <property type="entry name" value="PROTEIN YDDL-RELATED"/>
    <property type="match status" value="1"/>
</dbReference>
<evidence type="ECO:0000256" key="3">
    <source>
        <dbReference type="ARBA" id="ARBA00023136"/>
    </source>
</evidence>